<comment type="caution">
    <text evidence="3">The sequence shown here is derived from an EMBL/GenBank/DDBJ whole genome shotgun (WGS) entry which is preliminary data.</text>
</comment>
<reference evidence="4 5" key="1">
    <citation type="submission" date="2019-09" db="EMBL/GenBank/DDBJ databases">
        <title>Distinct polysaccharide growth profiles of human intestinal Prevotella copri isolates.</title>
        <authorList>
            <person name="Fehlner-Peach H."/>
            <person name="Magnabosco C."/>
            <person name="Raghavan V."/>
            <person name="Scher J.U."/>
            <person name="Tett A."/>
            <person name="Cox L.M."/>
            <person name="Gottsegen C."/>
            <person name="Watters A."/>
            <person name="Wiltshire- Gordon J.D."/>
            <person name="Segata N."/>
            <person name="Bonneau R."/>
            <person name="Littman D.R."/>
        </authorList>
    </citation>
    <scope>NUCLEOTIDE SEQUENCE [LARGE SCALE GENOMIC DNA]</scope>
    <source>
        <strain evidence="2">IA624</strain>
        <strain evidence="4">iA624</strain>
        <strain evidence="3">IAA917</strain>
        <strain evidence="5">iAA917</strain>
    </source>
</reference>
<evidence type="ECO:0000313" key="2">
    <source>
        <dbReference type="EMBL" id="MQO09742.1"/>
    </source>
</evidence>
<feature type="signal peptide" evidence="1">
    <location>
        <begin position="1"/>
        <end position="19"/>
    </location>
</feature>
<organism evidence="3 5">
    <name type="scientific">Segatella copri</name>
    <dbReference type="NCBI Taxonomy" id="165179"/>
    <lineage>
        <taxon>Bacteria</taxon>
        <taxon>Pseudomonadati</taxon>
        <taxon>Bacteroidota</taxon>
        <taxon>Bacteroidia</taxon>
        <taxon>Bacteroidales</taxon>
        <taxon>Prevotellaceae</taxon>
        <taxon>Segatella</taxon>
    </lineage>
</organism>
<feature type="chain" id="PRO_5041128907" description="NVEALA protein" evidence="1">
    <location>
        <begin position="20"/>
        <end position="76"/>
    </location>
</feature>
<gene>
    <name evidence="3" type="ORF">F7D25_04125</name>
    <name evidence="2" type="ORF">F7D57_08470</name>
</gene>
<evidence type="ECO:0000256" key="1">
    <source>
        <dbReference type="SAM" id="SignalP"/>
    </source>
</evidence>
<dbReference type="RefSeq" id="WP_153089483.1">
    <property type="nucleotide sequence ID" value="NZ_VZAH01000042.1"/>
</dbReference>
<dbReference type="Pfam" id="PF14055">
    <property type="entry name" value="NVEALA"/>
    <property type="match status" value="1"/>
</dbReference>
<keyword evidence="1" id="KW-0732">Signal</keyword>
<dbReference type="Proteomes" id="UP000405805">
    <property type="component" value="Unassembled WGS sequence"/>
</dbReference>
<evidence type="ECO:0000313" key="4">
    <source>
        <dbReference type="Proteomes" id="UP000405805"/>
    </source>
</evidence>
<evidence type="ECO:0008006" key="6">
    <source>
        <dbReference type="Google" id="ProtNLM"/>
    </source>
</evidence>
<dbReference type="InterPro" id="IPR025905">
    <property type="entry name" value="NVEALA"/>
</dbReference>
<name>A0A5P0WPW4_9BACT</name>
<dbReference type="Proteomes" id="UP000477980">
    <property type="component" value="Unassembled WGS sequence"/>
</dbReference>
<evidence type="ECO:0000313" key="5">
    <source>
        <dbReference type="Proteomes" id="UP000477980"/>
    </source>
</evidence>
<sequence length="76" mass="8479">MKKKVFIGAFCLAIAGLMAVESNHLFNDDSLESSLELANVEALSDGENENEDCKLYLTRICTSGHVDHHFYRTVSE</sequence>
<accession>A0A5P0WPW4</accession>
<protein>
    <recommendedName>
        <fullName evidence="6">NVEALA protein</fullName>
    </recommendedName>
</protein>
<evidence type="ECO:0000313" key="3">
    <source>
        <dbReference type="EMBL" id="MQP13614.1"/>
    </source>
</evidence>
<dbReference type="EMBL" id="VZAH01000042">
    <property type="protein sequence ID" value="MQP13614.1"/>
    <property type="molecule type" value="Genomic_DNA"/>
</dbReference>
<dbReference type="AlphaFoldDB" id="A0A5P0WPW4"/>
<proteinExistence type="predicted"/>
<dbReference type="EMBL" id="VZBP01000115">
    <property type="protein sequence ID" value="MQO09742.1"/>
    <property type="molecule type" value="Genomic_DNA"/>
</dbReference>